<dbReference type="Pfam" id="PF08889">
    <property type="entry name" value="WbqC"/>
    <property type="match status" value="1"/>
</dbReference>
<organism evidence="1 2">
    <name type="scientific">Dyella flagellata</name>
    <dbReference type="NCBI Taxonomy" id="1867833"/>
    <lineage>
        <taxon>Bacteria</taxon>
        <taxon>Pseudomonadati</taxon>
        <taxon>Pseudomonadota</taxon>
        <taxon>Gammaproteobacteria</taxon>
        <taxon>Lysobacterales</taxon>
        <taxon>Rhodanobacteraceae</taxon>
        <taxon>Dyella</taxon>
    </lineage>
</organism>
<dbReference type="Proteomes" id="UP001156627">
    <property type="component" value="Unassembled WGS sequence"/>
</dbReference>
<evidence type="ECO:0008006" key="3">
    <source>
        <dbReference type="Google" id="ProtNLM"/>
    </source>
</evidence>
<name>A0ABQ5X8U8_9GAMM</name>
<dbReference type="RefSeq" id="WP_284331534.1">
    <property type="nucleotide sequence ID" value="NZ_BSOA01000014.1"/>
</dbReference>
<protein>
    <recommendedName>
        <fullName evidence="3">WbqC-like protein family protein</fullName>
    </recommendedName>
</protein>
<reference evidence="2" key="1">
    <citation type="journal article" date="2019" name="Int. J. Syst. Evol. Microbiol.">
        <title>The Global Catalogue of Microorganisms (GCM) 10K type strain sequencing project: providing services to taxonomists for standard genome sequencing and annotation.</title>
        <authorList>
            <consortium name="The Broad Institute Genomics Platform"/>
            <consortium name="The Broad Institute Genome Sequencing Center for Infectious Disease"/>
            <person name="Wu L."/>
            <person name="Ma J."/>
        </authorList>
    </citation>
    <scope>NUCLEOTIDE SEQUENCE [LARGE SCALE GENOMIC DNA]</scope>
    <source>
        <strain evidence="2">NBRC 111981</strain>
    </source>
</reference>
<comment type="caution">
    <text evidence="1">The sequence shown here is derived from an EMBL/GenBank/DDBJ whole genome shotgun (WGS) entry which is preliminary data.</text>
</comment>
<evidence type="ECO:0000313" key="2">
    <source>
        <dbReference type="Proteomes" id="UP001156627"/>
    </source>
</evidence>
<accession>A0ABQ5X8U8</accession>
<dbReference type="InterPro" id="IPR014985">
    <property type="entry name" value="WbqC"/>
</dbReference>
<keyword evidence="2" id="KW-1185">Reference proteome</keyword>
<sequence>MRRHTVGVVQSSYLPWKGYFDLIHKVDTFVFYDDVQFTKSDWRSRNRIKTPQGLLWLSTPAGSRIDRLICDVELTSHDWQRKHWTAIKQSYSKAPYFKTYQNAVEDLYLGHSWRSLSELNQFVIQMIATEILGIDTRFRDSREFRLEGKRQDRLLNLLRAAGATHYLSGPSARSYIDDKAFEEAGIHLEYHDYSGYPIYPQLYPPFEHQVSVLDLIFNTGPQAPYYIWGHRETKS</sequence>
<gene>
    <name evidence="1" type="ORF">GCM10007898_16600</name>
</gene>
<dbReference type="EMBL" id="BSOA01000014">
    <property type="protein sequence ID" value="GLQ88091.1"/>
    <property type="molecule type" value="Genomic_DNA"/>
</dbReference>
<evidence type="ECO:0000313" key="1">
    <source>
        <dbReference type="EMBL" id="GLQ88091.1"/>
    </source>
</evidence>
<proteinExistence type="predicted"/>